<reference evidence="3" key="1">
    <citation type="submission" date="2016-01" db="EMBL/GenBank/DDBJ databases">
        <authorList>
            <person name="Regsiter A."/>
            <person name="william w."/>
        </authorList>
    </citation>
    <scope>NUCLEOTIDE SEQUENCE [LARGE SCALE GENOMIC DNA]</scope>
    <source>
        <strain evidence="3">CFBP 6623</strain>
    </source>
</reference>
<feature type="compositionally biased region" description="Basic and acidic residues" evidence="1">
    <location>
        <begin position="77"/>
        <end position="97"/>
    </location>
</feature>
<feature type="compositionally biased region" description="Basic and acidic residues" evidence="1">
    <location>
        <begin position="108"/>
        <end position="124"/>
    </location>
</feature>
<dbReference type="Proteomes" id="UP000191988">
    <property type="component" value="Unassembled WGS sequence"/>
</dbReference>
<feature type="region of interest" description="Disordered" evidence="1">
    <location>
        <begin position="33"/>
        <end position="130"/>
    </location>
</feature>
<dbReference type="EMBL" id="FBWK01000008">
    <property type="protein sequence ID" value="CUX11022.1"/>
    <property type="molecule type" value="Genomic_DNA"/>
</dbReference>
<protein>
    <submittedName>
        <fullName evidence="2">Uncharacterized protein</fullName>
    </submittedName>
</protein>
<organism evidence="2 3">
    <name type="scientific">Agrobacterium tomkonis CFBP 6623</name>
    <dbReference type="NCBI Taxonomy" id="1183432"/>
    <lineage>
        <taxon>Bacteria</taxon>
        <taxon>Pseudomonadati</taxon>
        <taxon>Pseudomonadota</taxon>
        <taxon>Alphaproteobacteria</taxon>
        <taxon>Hyphomicrobiales</taxon>
        <taxon>Rhizobiaceae</taxon>
        <taxon>Rhizobium/Agrobacterium group</taxon>
        <taxon>Agrobacterium</taxon>
        <taxon>Agrobacterium tumefaciens complex</taxon>
    </lineage>
</organism>
<gene>
    <name evidence="2" type="ORF">AGR3A_Cc160077</name>
</gene>
<evidence type="ECO:0000313" key="2">
    <source>
        <dbReference type="EMBL" id="CUX11022.1"/>
    </source>
</evidence>
<dbReference type="STRING" id="1183432.AGR3A_Cc160077"/>
<name>A0A1S7NSF7_9HYPH</name>
<accession>A0A1S7NSF7</accession>
<proteinExistence type="predicted"/>
<evidence type="ECO:0000313" key="3">
    <source>
        <dbReference type="Proteomes" id="UP000191988"/>
    </source>
</evidence>
<dbReference type="AlphaFoldDB" id="A0A1S7NSF7"/>
<sequence>MTKAAVAPQISSRQMTTGLRCRGNAMRVRRRTALRTAPTITSPLPHKNKPACDPALPYPFPSMATRRDNNGSTAHHILSDVKRLERRSGGPATDRHNSMVVPPAVKTTKRDTGQPVRRPADGKTKGTKHR</sequence>
<keyword evidence="3" id="KW-1185">Reference proteome</keyword>
<evidence type="ECO:0000256" key="1">
    <source>
        <dbReference type="SAM" id="MobiDB-lite"/>
    </source>
</evidence>